<proteinExistence type="predicted"/>
<dbReference type="PANTHER" id="PTHR48098">
    <property type="entry name" value="ENTEROCHELIN ESTERASE-RELATED"/>
    <property type="match status" value="1"/>
</dbReference>
<keyword evidence="1" id="KW-0378">Hydrolase</keyword>
<dbReference type="InterPro" id="IPR003305">
    <property type="entry name" value="CenC_carb-bd"/>
</dbReference>
<dbReference type="InterPro" id="IPR050583">
    <property type="entry name" value="Mycobacterial_A85_antigen"/>
</dbReference>
<dbReference type="GO" id="GO:0016798">
    <property type="term" value="F:hydrolase activity, acting on glycosyl bonds"/>
    <property type="evidence" value="ECO:0007669"/>
    <property type="project" value="InterPro"/>
</dbReference>
<sequence>MKHSKMKRVLGATVALMMIGASLPLTVNAAGFDWSGFAGGFGTTGNENIGSDAGNGGNAQSGLNAKIKNDMPTTVPGGVEQSSRCKVENKTYYCKFSGKNKKCNVILPPNYNSSKKYPVMFVLHGIMGSENDMVSGMGVQELMTGLMSTGKSEEFIVVCPNMFTSKTMSGPNGINQQTCQEYDNFLYDVTESLLPYIKENYSVKEGRENTAITGFSMGGREAIYCGLMRPDVFGYVGGACPAPGITPGQDSFMVHPGCMQESEMKFRNVGPEPEVFMITGGTNDGVVGTFPQQYSTILTRNGVNHVYQSIPGGGHDANSVKPHLYTFMRYAFKGDGNTSSGGGEVINPPVDPDPNGWYFHCGFEGTSDGFTGRGSASVASSSDTASAGSSSLYVSGRQSAWNGASYTLDSTTFKAGNSYSFSAMVSYLSGDATDKFHFTMQYTDASGTTNYTKIASETVSKGKWVQLANKNFMIPAGASNVQIYVETDSSTTSFYVDEVIGAAAGTTIDANGNNGGGSEPHQSSDNTYPTNIKVNYSTQYHQVQFTWNAVPNAQNYGIAVYLAGKWRVQTQSISGSTTSYVTPKNLTPGMTYKVAIAAKVGGKWDVTNAIKNAVTVTVR</sequence>
<gene>
    <name evidence="5" type="ORF">SAMN05216469_104209</name>
</gene>
<organism evidence="5 6">
    <name type="scientific">Ruminococcus albus</name>
    <dbReference type="NCBI Taxonomy" id="1264"/>
    <lineage>
        <taxon>Bacteria</taxon>
        <taxon>Bacillati</taxon>
        <taxon>Bacillota</taxon>
        <taxon>Clostridia</taxon>
        <taxon>Eubacteriales</taxon>
        <taxon>Oscillospiraceae</taxon>
        <taxon>Ruminococcus</taxon>
    </lineage>
</organism>
<dbReference type="OrthoDB" id="9777383at2"/>
<dbReference type="Gene3D" id="2.60.120.260">
    <property type="entry name" value="Galactose-binding domain-like"/>
    <property type="match status" value="1"/>
</dbReference>
<keyword evidence="3" id="KW-0732">Signal</keyword>
<feature type="signal peptide" evidence="3">
    <location>
        <begin position="1"/>
        <end position="29"/>
    </location>
</feature>
<dbReference type="SUPFAM" id="SSF53474">
    <property type="entry name" value="alpha/beta-Hydrolases"/>
    <property type="match status" value="1"/>
</dbReference>
<dbReference type="Proteomes" id="UP000186015">
    <property type="component" value="Unassembled WGS sequence"/>
</dbReference>
<dbReference type="InterPro" id="IPR003961">
    <property type="entry name" value="FN3_dom"/>
</dbReference>
<dbReference type="SUPFAM" id="SSF49785">
    <property type="entry name" value="Galactose-binding domain-like"/>
    <property type="match status" value="1"/>
</dbReference>
<reference evidence="5 6" key="1">
    <citation type="submission" date="2016-10" db="EMBL/GenBank/DDBJ databases">
        <authorList>
            <person name="de Groot N.N."/>
        </authorList>
    </citation>
    <scope>NUCLEOTIDE SEQUENCE [LARGE SCALE GENOMIC DNA]</scope>
    <source>
        <strain evidence="5 6">KH2T6</strain>
    </source>
</reference>
<dbReference type="InterPro" id="IPR008979">
    <property type="entry name" value="Galactose-bd-like_sf"/>
</dbReference>
<evidence type="ECO:0000313" key="6">
    <source>
        <dbReference type="Proteomes" id="UP000186015"/>
    </source>
</evidence>
<dbReference type="SUPFAM" id="SSF49265">
    <property type="entry name" value="Fibronectin type III"/>
    <property type="match status" value="1"/>
</dbReference>
<protein>
    <submittedName>
        <fullName evidence="5">Enterochelin esterase</fullName>
    </submittedName>
</protein>
<dbReference type="CDD" id="cd00063">
    <property type="entry name" value="FN3"/>
    <property type="match status" value="1"/>
</dbReference>
<dbReference type="PROSITE" id="PS50853">
    <property type="entry name" value="FN3"/>
    <property type="match status" value="1"/>
</dbReference>
<dbReference type="InterPro" id="IPR029058">
    <property type="entry name" value="AB_hydrolase_fold"/>
</dbReference>
<feature type="chain" id="PRO_5010296619" evidence="3">
    <location>
        <begin position="30"/>
        <end position="619"/>
    </location>
</feature>
<dbReference type="Gene3D" id="3.40.50.1820">
    <property type="entry name" value="alpha/beta hydrolase"/>
    <property type="match status" value="1"/>
</dbReference>
<dbReference type="Gene3D" id="2.60.40.10">
    <property type="entry name" value="Immunoglobulins"/>
    <property type="match status" value="1"/>
</dbReference>
<name>A0A1H7J8F8_RUMAL</name>
<evidence type="ECO:0000256" key="3">
    <source>
        <dbReference type="SAM" id="SignalP"/>
    </source>
</evidence>
<dbReference type="Pfam" id="PF00756">
    <property type="entry name" value="Esterase"/>
    <property type="match status" value="1"/>
</dbReference>
<dbReference type="Pfam" id="PF02018">
    <property type="entry name" value="CBM_4_9"/>
    <property type="match status" value="1"/>
</dbReference>
<feature type="region of interest" description="Disordered" evidence="2">
    <location>
        <begin position="508"/>
        <end position="527"/>
    </location>
</feature>
<dbReference type="InterPro" id="IPR000801">
    <property type="entry name" value="Esterase-like"/>
</dbReference>
<dbReference type="EMBL" id="FOAT01000004">
    <property type="protein sequence ID" value="SEK69465.1"/>
    <property type="molecule type" value="Genomic_DNA"/>
</dbReference>
<evidence type="ECO:0000256" key="2">
    <source>
        <dbReference type="SAM" id="MobiDB-lite"/>
    </source>
</evidence>
<feature type="domain" description="Fibronectin type-III" evidence="4">
    <location>
        <begin position="528"/>
        <end position="619"/>
    </location>
</feature>
<dbReference type="InterPro" id="IPR036116">
    <property type="entry name" value="FN3_sf"/>
</dbReference>
<dbReference type="InterPro" id="IPR013783">
    <property type="entry name" value="Ig-like_fold"/>
</dbReference>
<accession>A0A1H7J8F8</accession>
<evidence type="ECO:0000256" key="1">
    <source>
        <dbReference type="ARBA" id="ARBA00022801"/>
    </source>
</evidence>
<dbReference type="AlphaFoldDB" id="A0A1H7J8F8"/>
<evidence type="ECO:0000259" key="4">
    <source>
        <dbReference type="PROSITE" id="PS50853"/>
    </source>
</evidence>
<evidence type="ECO:0000313" key="5">
    <source>
        <dbReference type="EMBL" id="SEK69465.1"/>
    </source>
</evidence>